<evidence type="ECO:0008006" key="3">
    <source>
        <dbReference type="Google" id="ProtNLM"/>
    </source>
</evidence>
<dbReference type="InParanoid" id="A0A0H2RCK9"/>
<sequence length="503" mass="56729">MSSRTATNRFFNMTEIILLIATFIDALDAKAISYLSRINRCAYASLIQKRVRIVSCPVENVPSLSVFLERHKELPCRSLEIIGKGDFHSDPRDLKAHSSLVSILKRIGEQQTLETFAYKTLFGSNPRSVCVPSEIWSALRASSTSLRSLNIMLQPCSWASLSAIEFIELKSVQLTFNTPGWPSDCRNNSLSPADISLSGTITTPRFLNSMQHLTNLVLTFNSPRVDAMIMNMENLHFPALIAIDIYTDSNSPVLNQFIENHPGLHRLHLSSAMPFTSSPFQTQHFPELRALRFRVESADHWNANVPEFALPDLGNAETLHAHCTYIEHLSIYDLRTLPSVHKYAHPYLNQLRRLDLQTVDSRQVSQDVLNTTLGSFTALIEISITISRFRECPAFGRRAIENPIAELQSYLTSLKDCVPLRAMHLYNPSSQPLNASDLQNLHPVPPSLRYVSWGNHFGTTTVRIVHNSASQSAHAEVCEIPSPPREIVYDWTSKNTFRHLINL</sequence>
<keyword evidence="2" id="KW-1185">Reference proteome</keyword>
<name>A0A0H2RCK9_9AGAM</name>
<organism evidence="1 2">
    <name type="scientific">Schizopora paradoxa</name>
    <dbReference type="NCBI Taxonomy" id="27342"/>
    <lineage>
        <taxon>Eukaryota</taxon>
        <taxon>Fungi</taxon>
        <taxon>Dikarya</taxon>
        <taxon>Basidiomycota</taxon>
        <taxon>Agaricomycotina</taxon>
        <taxon>Agaricomycetes</taxon>
        <taxon>Hymenochaetales</taxon>
        <taxon>Schizoporaceae</taxon>
        <taxon>Schizopora</taxon>
    </lineage>
</organism>
<dbReference type="OrthoDB" id="2927828at2759"/>
<dbReference type="Gene3D" id="3.80.10.10">
    <property type="entry name" value="Ribonuclease Inhibitor"/>
    <property type="match status" value="1"/>
</dbReference>
<dbReference type="EMBL" id="KQ086053">
    <property type="protein sequence ID" value="KLO09524.1"/>
    <property type="molecule type" value="Genomic_DNA"/>
</dbReference>
<reference evidence="1 2" key="1">
    <citation type="submission" date="2015-04" db="EMBL/GenBank/DDBJ databases">
        <title>Complete genome sequence of Schizopora paradoxa KUC8140, a cosmopolitan wood degrader in East Asia.</title>
        <authorList>
            <consortium name="DOE Joint Genome Institute"/>
            <person name="Min B."/>
            <person name="Park H."/>
            <person name="Jang Y."/>
            <person name="Kim J.-J."/>
            <person name="Kim K.H."/>
            <person name="Pangilinan J."/>
            <person name="Lipzen A."/>
            <person name="Riley R."/>
            <person name="Grigoriev I.V."/>
            <person name="Spatafora J.W."/>
            <person name="Choi I.-G."/>
        </authorList>
    </citation>
    <scope>NUCLEOTIDE SEQUENCE [LARGE SCALE GENOMIC DNA]</scope>
    <source>
        <strain evidence="1 2">KUC8140</strain>
    </source>
</reference>
<dbReference type="SUPFAM" id="SSF52047">
    <property type="entry name" value="RNI-like"/>
    <property type="match status" value="1"/>
</dbReference>
<dbReference type="AlphaFoldDB" id="A0A0H2RCK9"/>
<evidence type="ECO:0000313" key="2">
    <source>
        <dbReference type="Proteomes" id="UP000053477"/>
    </source>
</evidence>
<dbReference type="InterPro" id="IPR032675">
    <property type="entry name" value="LRR_dom_sf"/>
</dbReference>
<accession>A0A0H2RCK9</accession>
<protein>
    <recommendedName>
        <fullName evidence="3">F-box domain-containing protein</fullName>
    </recommendedName>
</protein>
<dbReference type="Proteomes" id="UP000053477">
    <property type="component" value="Unassembled WGS sequence"/>
</dbReference>
<proteinExistence type="predicted"/>
<gene>
    <name evidence="1" type="ORF">SCHPADRAFT_931105</name>
</gene>
<evidence type="ECO:0000313" key="1">
    <source>
        <dbReference type="EMBL" id="KLO09524.1"/>
    </source>
</evidence>